<keyword evidence="2" id="KW-1185">Reference proteome</keyword>
<dbReference type="Proteomes" id="UP001620234">
    <property type="component" value="Unassembled WGS sequence"/>
</dbReference>
<proteinExistence type="predicted"/>
<comment type="caution">
    <text evidence="1">The sequence shown here is derived from an EMBL/GenBank/DDBJ whole genome shotgun (WGS) entry which is preliminary data.</text>
</comment>
<dbReference type="RefSeq" id="WP_193005524.1">
    <property type="nucleotide sequence ID" value="NZ_JABUZJ010000034.1"/>
</dbReference>
<accession>A0ABW8LAQ9</accession>
<name>A0ABW8LAQ9_9GAMM</name>
<protein>
    <submittedName>
        <fullName evidence="1">P-loop NTPase fold protein</fullName>
    </submittedName>
</protein>
<reference evidence="1 2" key="1">
    <citation type="submission" date="2024-11" db="EMBL/GenBank/DDBJ databases">
        <title>The Natural Products Discovery Center: Release of the First 8490 Sequenced Strains for Exploring Actinobacteria Biosynthetic Diversity.</title>
        <authorList>
            <person name="Kalkreuter E."/>
            <person name="Kautsar S.A."/>
            <person name="Yang D."/>
            <person name="Bader C.D."/>
            <person name="Teijaro C.N."/>
            <person name="Fluegel L."/>
            <person name="Davis C.M."/>
            <person name="Simpson J.R."/>
            <person name="Lauterbach L."/>
            <person name="Steele A.D."/>
            <person name="Gui C."/>
            <person name="Meng S."/>
            <person name="Li G."/>
            <person name="Viehrig K."/>
            <person name="Ye F."/>
            <person name="Su P."/>
            <person name="Kiefer A.F."/>
            <person name="Nichols A."/>
            <person name="Cepeda A.J."/>
            <person name="Yan W."/>
            <person name="Fan B."/>
            <person name="Jiang Y."/>
            <person name="Adhikari A."/>
            <person name="Zheng C.-J."/>
            <person name="Schuster L."/>
            <person name="Cowan T.M."/>
            <person name="Smanski M.J."/>
            <person name="Chevrette M.G."/>
            <person name="De Carvalho L.P.S."/>
            <person name="Shen B."/>
        </authorList>
    </citation>
    <scope>NUCLEOTIDE SEQUENCE [LARGE SCALE GENOMIC DNA]</scope>
    <source>
        <strain evidence="1 2">NPDC077433</strain>
    </source>
</reference>
<evidence type="ECO:0000313" key="1">
    <source>
        <dbReference type="EMBL" id="MFK4001823.1"/>
    </source>
</evidence>
<dbReference type="EMBL" id="JBJDPD010000022">
    <property type="protein sequence ID" value="MFK4001823.1"/>
    <property type="molecule type" value="Genomic_DNA"/>
</dbReference>
<evidence type="ECO:0000313" key="2">
    <source>
        <dbReference type="Proteomes" id="UP001620234"/>
    </source>
</evidence>
<gene>
    <name evidence="1" type="ORF">ACI2I3_10795</name>
</gene>
<organism evidence="1 2">
    <name type="scientific">Psychrobacter namhaensis</name>
    <dbReference type="NCBI Taxonomy" id="292734"/>
    <lineage>
        <taxon>Bacteria</taxon>
        <taxon>Pseudomonadati</taxon>
        <taxon>Pseudomonadota</taxon>
        <taxon>Gammaproteobacteria</taxon>
        <taxon>Moraxellales</taxon>
        <taxon>Moraxellaceae</taxon>
        <taxon>Psychrobacter</taxon>
    </lineage>
</organism>
<sequence length="61" mass="7111">MTDYSVMRELTFGSRDEFTRKPIAEKIIKLLESNIDVSPLIIDGKWGTSKTEFCFKLNKLR</sequence>